<evidence type="ECO:0000256" key="1">
    <source>
        <dbReference type="ARBA" id="ARBA00000163"/>
    </source>
</evidence>
<dbReference type="SUPFAM" id="SSF54593">
    <property type="entry name" value="Glyoxalase/Bleomycin resistance protein/Dihydroxybiphenyl dioxygenase"/>
    <property type="match status" value="1"/>
</dbReference>
<dbReference type="PATRIC" id="fig|798128.4.peg.2369"/>
<dbReference type="EMBL" id="CP003254">
    <property type="protein sequence ID" value="AFH40256.1"/>
    <property type="molecule type" value="Genomic_DNA"/>
</dbReference>
<dbReference type="InterPro" id="IPR050383">
    <property type="entry name" value="GlyoxalaseI/FosfomycinResist"/>
</dbReference>
<evidence type="ECO:0000256" key="9">
    <source>
        <dbReference type="ARBA" id="ARBA00022964"/>
    </source>
</evidence>
<protein>
    <recommendedName>
        <fullName evidence="5">Metapyrocatechase</fullName>
        <ecNumber evidence="4">1.13.11.2</ecNumber>
    </recommendedName>
    <alternativeName>
        <fullName evidence="13">CatO2ase</fullName>
    </alternativeName>
    <alternativeName>
        <fullName evidence="12">Catechol 2,3-dioxygenase</fullName>
    </alternativeName>
</protein>
<feature type="region of interest" description="Disordered" evidence="15">
    <location>
        <begin position="317"/>
        <end position="353"/>
    </location>
</feature>
<dbReference type="HOGENOM" id="CLU_052361_3_0_0"/>
<sequence length="353" mass="39984">MEGFDVVQLAHAEIYTPNPEGTLWFFKELLGLEETAREGQSVYLRAYEDWYHHTLKITEAKEAGLGHIAWRTASPEALERRVKALEASGLGKGWIDGDLGHGPAYQFTTPDGHRMELLFEVAYYEAPPEKRSKLKNRPSKRPLKGVPVRRIDHVNCLCSEVTPNRRFFEEVLGFKLREQKVRGEGEELGAWLSVSPLVHEIGLMKDATGSKGRFHHIAFWYGYPQHLLDLADVLVEYDVQIEAGPGKHGTTQAYFMYVFEPGGTRVELFGDTGYLIFDPTWKTVVWDVTNVNDLEKSTIWFGGQLPKTFYTYGTPPVREQEMEKEPGAQKNGMPMKEAADEASVGAYNSPNDR</sequence>
<dbReference type="Gene3D" id="3.10.180.10">
    <property type="entry name" value="2,3-Dihydroxybiphenyl 1,2-Dioxygenase, domain 1"/>
    <property type="match status" value="2"/>
</dbReference>
<evidence type="ECO:0000256" key="11">
    <source>
        <dbReference type="ARBA" id="ARBA00023004"/>
    </source>
</evidence>
<keyword evidence="9 14" id="KW-0223">Dioxygenase</keyword>
<dbReference type="PANTHER" id="PTHR21366:SF19">
    <property type="entry name" value="METAPYROCATECHASE"/>
    <property type="match status" value="1"/>
</dbReference>
<dbReference type="GO" id="GO:0008198">
    <property type="term" value="F:ferrous iron binding"/>
    <property type="evidence" value="ECO:0007669"/>
    <property type="project" value="InterPro"/>
</dbReference>
<dbReference type="PANTHER" id="PTHR21366">
    <property type="entry name" value="GLYOXALASE FAMILY PROTEIN"/>
    <property type="match status" value="1"/>
</dbReference>
<keyword evidence="17" id="KW-0456">Lyase</keyword>
<dbReference type="InterPro" id="IPR037523">
    <property type="entry name" value="VOC_core"/>
</dbReference>
<dbReference type="GO" id="GO:0016829">
    <property type="term" value="F:lyase activity"/>
    <property type="evidence" value="ECO:0007669"/>
    <property type="project" value="UniProtKB-KW"/>
</dbReference>
<dbReference type="NCBIfam" id="TIGR03211">
    <property type="entry name" value="catechol_2_3"/>
    <property type="match status" value="1"/>
</dbReference>
<evidence type="ECO:0000256" key="3">
    <source>
        <dbReference type="ARBA" id="ARBA00008784"/>
    </source>
</evidence>
<accession>H9ZV96</accession>
<organism evidence="17 18">
    <name type="scientific">Thermus thermophilus JL-18</name>
    <dbReference type="NCBI Taxonomy" id="798128"/>
    <lineage>
        <taxon>Bacteria</taxon>
        <taxon>Thermotogati</taxon>
        <taxon>Deinococcota</taxon>
        <taxon>Deinococci</taxon>
        <taxon>Thermales</taxon>
        <taxon>Thermaceae</taxon>
        <taxon>Thermus</taxon>
    </lineage>
</organism>
<evidence type="ECO:0000259" key="16">
    <source>
        <dbReference type="PROSITE" id="PS51819"/>
    </source>
</evidence>
<evidence type="ECO:0000256" key="4">
    <source>
        <dbReference type="ARBA" id="ARBA00013117"/>
    </source>
</evidence>
<keyword evidence="8 14" id="KW-0058">Aromatic hydrocarbons catabolism</keyword>
<evidence type="ECO:0000256" key="7">
    <source>
        <dbReference type="ARBA" id="ARBA00022737"/>
    </source>
</evidence>
<dbReference type="InterPro" id="IPR004360">
    <property type="entry name" value="Glyas_Fos-R_dOase_dom"/>
</dbReference>
<dbReference type="AlphaFoldDB" id="H9ZV96"/>
<evidence type="ECO:0000256" key="5">
    <source>
        <dbReference type="ARBA" id="ARBA00022190"/>
    </source>
</evidence>
<dbReference type="CDD" id="cd09014">
    <property type="entry name" value="BphC-JF8_C_like"/>
    <property type="match status" value="1"/>
</dbReference>
<evidence type="ECO:0000256" key="14">
    <source>
        <dbReference type="RuleBase" id="RU000683"/>
    </source>
</evidence>
<geneLocation type="plasmid" evidence="17 18">
    <name>pTTJL1802</name>
</geneLocation>
<name>H9ZV96_THETH</name>
<comment type="cofactor">
    <cofactor evidence="2 14">
        <name>Fe(2+)</name>
        <dbReference type="ChEBI" id="CHEBI:29033"/>
    </cofactor>
</comment>
<evidence type="ECO:0000256" key="8">
    <source>
        <dbReference type="ARBA" id="ARBA00022797"/>
    </source>
</evidence>
<proteinExistence type="inferred from homology"/>
<comment type="similarity">
    <text evidence="3 14">Belongs to the extradiol ring-cleavage dioxygenase family.</text>
</comment>
<evidence type="ECO:0000313" key="17">
    <source>
        <dbReference type="EMBL" id="AFH40256.1"/>
    </source>
</evidence>
<dbReference type="InterPro" id="IPR017624">
    <property type="entry name" value="Catechol_2-3_dOase"/>
</dbReference>
<reference evidence="17 18" key="1">
    <citation type="journal article" date="2013" name="Genome Announc.">
        <title>Whole Genome Sequencing of Thermus oshimai JL-2 and Thermus thermophilus JL-18, Incomplete Denitrifiers from the United States Great Basin.</title>
        <authorList>
            <person name="Murugapiran S.K."/>
            <person name="Huntemann M."/>
            <person name="Wei C.L."/>
            <person name="Han J."/>
            <person name="Detter J.C."/>
            <person name="Han C.S."/>
            <person name="Erkkila T.H."/>
            <person name="Teshima H."/>
            <person name="Chen A."/>
            <person name="Kyrpides N."/>
            <person name="Mavrommatis K."/>
            <person name="Markowitz V."/>
            <person name="Szeto E."/>
            <person name="Ivanova N."/>
            <person name="Pagani I."/>
            <person name="Lam J."/>
            <person name="McDonald A.I."/>
            <person name="Dodsworth J.A."/>
            <person name="Pati A."/>
            <person name="Goodwin L."/>
            <person name="Peters L."/>
            <person name="Pitluck S."/>
            <person name="Woyke T."/>
            <person name="Hedlund B.P."/>
        </authorList>
    </citation>
    <scope>NUCLEOTIDE SEQUENCE [LARGE SCALE GENOMIC DNA]</scope>
    <source>
        <strain evidence="17 18">JL-18</strain>
        <plasmid evidence="17">pTTJL1802</plasmid>
    </source>
</reference>
<dbReference type="InterPro" id="IPR000486">
    <property type="entry name" value="Xdiol_ring_cleave_dOase_1/2"/>
</dbReference>
<feature type="domain" description="VOC" evidence="16">
    <location>
        <begin position="8"/>
        <end position="120"/>
    </location>
</feature>
<keyword evidence="11 14" id="KW-0408">Iron</keyword>
<dbReference type="RefSeq" id="WP_014632280.1">
    <property type="nucleotide sequence ID" value="NC_017590.1"/>
</dbReference>
<evidence type="ECO:0000256" key="12">
    <source>
        <dbReference type="ARBA" id="ARBA00030369"/>
    </source>
</evidence>
<evidence type="ECO:0000256" key="13">
    <source>
        <dbReference type="ARBA" id="ARBA00031146"/>
    </source>
</evidence>
<dbReference type="PROSITE" id="PS00082">
    <property type="entry name" value="EXTRADIOL_DIOXYGENAS"/>
    <property type="match status" value="1"/>
</dbReference>
<keyword evidence="17" id="KW-0614">Plasmid</keyword>
<evidence type="ECO:0000256" key="15">
    <source>
        <dbReference type="SAM" id="MobiDB-lite"/>
    </source>
</evidence>
<evidence type="ECO:0000256" key="2">
    <source>
        <dbReference type="ARBA" id="ARBA00001954"/>
    </source>
</evidence>
<dbReference type="GO" id="GO:0018577">
    <property type="term" value="F:catechol 2,3-dioxygenase activity"/>
    <property type="evidence" value="ECO:0007669"/>
    <property type="project" value="UniProtKB-EC"/>
</dbReference>
<evidence type="ECO:0000256" key="6">
    <source>
        <dbReference type="ARBA" id="ARBA00022723"/>
    </source>
</evidence>
<comment type="catalytic activity">
    <reaction evidence="1">
        <text>catechol + O2 = (2Z,4E)-2-hydroxy-6-oxohexa-2,4-dienoate + H(+)</text>
        <dbReference type="Rhea" id="RHEA:17337"/>
        <dbReference type="ChEBI" id="CHEBI:15378"/>
        <dbReference type="ChEBI" id="CHEBI:15379"/>
        <dbReference type="ChEBI" id="CHEBI:18135"/>
        <dbReference type="ChEBI" id="CHEBI:71198"/>
        <dbReference type="EC" id="1.13.11.2"/>
    </reaction>
</comment>
<keyword evidence="10 14" id="KW-0560">Oxidoreductase</keyword>
<keyword evidence="6" id="KW-0479">Metal-binding</keyword>
<dbReference type="KEGG" id="ttl:TtJL18_2431"/>
<dbReference type="Proteomes" id="UP000007388">
    <property type="component" value="Plasmid pTTJL1802"/>
</dbReference>
<dbReference type="InterPro" id="IPR029068">
    <property type="entry name" value="Glyas_Bleomycin-R_OHBP_Dase"/>
</dbReference>
<dbReference type="Pfam" id="PF00903">
    <property type="entry name" value="Glyoxalase"/>
    <property type="match status" value="2"/>
</dbReference>
<keyword evidence="7" id="KW-0677">Repeat</keyword>
<feature type="domain" description="VOC" evidence="16">
    <location>
        <begin position="150"/>
        <end position="271"/>
    </location>
</feature>
<evidence type="ECO:0000256" key="10">
    <source>
        <dbReference type="ARBA" id="ARBA00023002"/>
    </source>
</evidence>
<evidence type="ECO:0000313" key="18">
    <source>
        <dbReference type="Proteomes" id="UP000007388"/>
    </source>
</evidence>
<dbReference type="EC" id="1.13.11.2" evidence="4"/>
<gene>
    <name evidence="17" type="ORF">TtJL18_2431</name>
</gene>
<dbReference type="PROSITE" id="PS51819">
    <property type="entry name" value="VOC"/>
    <property type="match status" value="2"/>
</dbReference>
<dbReference type="CDD" id="cd09013">
    <property type="entry name" value="BphC-JF8_N_like"/>
    <property type="match status" value="1"/>
</dbReference>
<feature type="compositionally biased region" description="Basic and acidic residues" evidence="15">
    <location>
        <begin position="318"/>
        <end position="327"/>
    </location>
</feature>